<dbReference type="Proteomes" id="UP000324222">
    <property type="component" value="Unassembled WGS sequence"/>
</dbReference>
<accession>A0A5B7ED49</accession>
<feature type="region of interest" description="Disordered" evidence="1">
    <location>
        <begin position="136"/>
        <end position="158"/>
    </location>
</feature>
<protein>
    <submittedName>
        <fullName evidence="2">Calcium/calmodulin-dependent protein kinase type II delta chain</fullName>
    </submittedName>
</protein>
<dbReference type="EMBL" id="VSRR010002587">
    <property type="protein sequence ID" value="MPC32220.1"/>
    <property type="molecule type" value="Genomic_DNA"/>
</dbReference>
<evidence type="ECO:0000256" key="1">
    <source>
        <dbReference type="SAM" id="MobiDB-lite"/>
    </source>
</evidence>
<organism evidence="2 3">
    <name type="scientific">Portunus trituberculatus</name>
    <name type="common">Swimming crab</name>
    <name type="synonym">Neptunus trituberculatus</name>
    <dbReference type="NCBI Taxonomy" id="210409"/>
    <lineage>
        <taxon>Eukaryota</taxon>
        <taxon>Metazoa</taxon>
        <taxon>Ecdysozoa</taxon>
        <taxon>Arthropoda</taxon>
        <taxon>Crustacea</taxon>
        <taxon>Multicrustacea</taxon>
        <taxon>Malacostraca</taxon>
        <taxon>Eumalacostraca</taxon>
        <taxon>Eucarida</taxon>
        <taxon>Decapoda</taxon>
        <taxon>Pleocyemata</taxon>
        <taxon>Brachyura</taxon>
        <taxon>Eubrachyura</taxon>
        <taxon>Portunoidea</taxon>
        <taxon>Portunidae</taxon>
        <taxon>Portuninae</taxon>
        <taxon>Portunus</taxon>
    </lineage>
</organism>
<dbReference type="GO" id="GO:0016301">
    <property type="term" value="F:kinase activity"/>
    <property type="evidence" value="ECO:0007669"/>
    <property type="project" value="UniProtKB-KW"/>
</dbReference>
<keyword evidence="3" id="KW-1185">Reference proteome</keyword>
<keyword evidence="2" id="KW-0808">Transferase</keyword>
<dbReference type="AlphaFoldDB" id="A0A5B7ED49"/>
<dbReference type="Gene3D" id="3.10.450.50">
    <property type="match status" value="1"/>
</dbReference>
<dbReference type="OrthoDB" id="336747at2759"/>
<evidence type="ECO:0000313" key="2">
    <source>
        <dbReference type="EMBL" id="MPC32220.1"/>
    </source>
</evidence>
<keyword evidence="2" id="KW-0418">Kinase</keyword>
<name>A0A5B7ED49_PORTR</name>
<gene>
    <name evidence="2" type="primary">CAMK2D</name>
    <name evidence="2" type="ORF">E2C01_025529</name>
</gene>
<proteinExistence type="predicted"/>
<sequence length="238" mass="25262">MLSSSILPFFHPFPSPTFVLATTTIVLTPTGTTCCAGRGHVGGKSPEFVPALVEQRVTQTKWLKRTLKLHSDRFRERSDVTGEPLCGHQGTAIQVCTEMVHDVKGMLRWEPVILVRFIHPQNMSFIAKSPGQPEHLASAVDAPVGGSMGGGGEEKEKSKATAASVVGAMTSLKGSVLSVGTTTTGGGGGGDHHHVRNSVKTASLSSSLSWHAARKQEIIKATEQLIDCINSGDFEGYT</sequence>
<reference evidence="2 3" key="1">
    <citation type="submission" date="2019-05" db="EMBL/GenBank/DDBJ databases">
        <title>Another draft genome of Portunus trituberculatus and its Hox gene families provides insights of decapod evolution.</title>
        <authorList>
            <person name="Jeong J.-H."/>
            <person name="Song I."/>
            <person name="Kim S."/>
            <person name="Choi T."/>
            <person name="Kim D."/>
            <person name="Ryu S."/>
            <person name="Kim W."/>
        </authorList>
    </citation>
    <scope>NUCLEOTIDE SEQUENCE [LARGE SCALE GENOMIC DNA]</scope>
    <source>
        <tissue evidence="2">Muscle</tissue>
    </source>
</reference>
<evidence type="ECO:0000313" key="3">
    <source>
        <dbReference type="Proteomes" id="UP000324222"/>
    </source>
</evidence>
<comment type="caution">
    <text evidence="2">The sequence shown here is derived from an EMBL/GenBank/DDBJ whole genome shotgun (WGS) entry which is preliminary data.</text>
</comment>